<organism evidence="2 3">
    <name type="scientific">Onchocerca volvulus</name>
    <dbReference type="NCBI Taxonomy" id="6282"/>
    <lineage>
        <taxon>Eukaryota</taxon>
        <taxon>Metazoa</taxon>
        <taxon>Ecdysozoa</taxon>
        <taxon>Nematoda</taxon>
        <taxon>Chromadorea</taxon>
        <taxon>Rhabditida</taxon>
        <taxon>Spirurina</taxon>
        <taxon>Spiruromorpha</taxon>
        <taxon>Filarioidea</taxon>
        <taxon>Onchocercidae</taxon>
        <taxon>Onchocerca</taxon>
    </lineage>
</organism>
<accession>A0A8R1TXN5</accession>
<evidence type="ECO:0000313" key="2">
    <source>
        <dbReference type="EnsemblMetazoa" id="OVOC650.1"/>
    </source>
</evidence>
<proteinExistence type="predicted"/>
<evidence type="ECO:0000313" key="3">
    <source>
        <dbReference type="Proteomes" id="UP000024404"/>
    </source>
</evidence>
<dbReference type="EnsemblMetazoa" id="OVOC650.1">
    <property type="protein sequence ID" value="OVOC650.1"/>
    <property type="gene ID" value="WBGene00237459"/>
</dbReference>
<feature type="compositionally biased region" description="Polar residues" evidence="1">
    <location>
        <begin position="16"/>
        <end position="26"/>
    </location>
</feature>
<reference evidence="2" key="2">
    <citation type="submission" date="2022-06" db="UniProtKB">
        <authorList>
            <consortium name="EnsemblMetazoa"/>
        </authorList>
    </citation>
    <scope>IDENTIFICATION</scope>
</reference>
<reference evidence="3" key="1">
    <citation type="submission" date="2013-10" db="EMBL/GenBank/DDBJ databases">
        <title>Genome sequencing of Onchocerca volvulus.</title>
        <authorList>
            <person name="Cotton J."/>
            <person name="Tsai J."/>
            <person name="Stanley E."/>
            <person name="Tracey A."/>
            <person name="Holroyd N."/>
            <person name="Lustigman S."/>
            <person name="Berriman M."/>
        </authorList>
    </citation>
    <scope>NUCLEOTIDE SEQUENCE</scope>
</reference>
<dbReference type="EMBL" id="CMVM020000020">
    <property type="status" value="NOT_ANNOTATED_CDS"/>
    <property type="molecule type" value="Genomic_DNA"/>
</dbReference>
<sequence length="66" mass="7489">MNRYSSDTTTTKTYTNNEPSLQQTVKAGTGQITTNNISKNDFKELWAFDRAVLHTATLTVQLMDIY</sequence>
<evidence type="ECO:0000256" key="1">
    <source>
        <dbReference type="SAM" id="MobiDB-lite"/>
    </source>
</evidence>
<dbReference type="AlphaFoldDB" id="A0A8R1TXN5"/>
<protein>
    <submittedName>
        <fullName evidence="2">Uncharacterized protein</fullName>
    </submittedName>
</protein>
<feature type="region of interest" description="Disordered" evidence="1">
    <location>
        <begin position="1"/>
        <end position="26"/>
    </location>
</feature>
<keyword evidence="3" id="KW-1185">Reference proteome</keyword>
<name>A0A8R1TXN5_ONCVO</name>
<dbReference type="Proteomes" id="UP000024404">
    <property type="component" value="Unassembled WGS sequence"/>
</dbReference>